<dbReference type="InParanoid" id="A0A1Q3CJZ9"/>
<comment type="caution">
    <text evidence="2">The sequence shown here is derived from an EMBL/GenBank/DDBJ whole genome shotgun (WGS) entry which is preliminary data.</text>
</comment>
<evidence type="ECO:0000313" key="2">
    <source>
        <dbReference type="EMBL" id="GAV80401.1"/>
    </source>
</evidence>
<dbReference type="OrthoDB" id="1748554at2759"/>
<keyword evidence="3" id="KW-1185">Reference proteome</keyword>
<dbReference type="AlphaFoldDB" id="A0A1Q3CJZ9"/>
<organism evidence="2 3">
    <name type="scientific">Cephalotus follicularis</name>
    <name type="common">Albany pitcher plant</name>
    <dbReference type="NCBI Taxonomy" id="3775"/>
    <lineage>
        <taxon>Eukaryota</taxon>
        <taxon>Viridiplantae</taxon>
        <taxon>Streptophyta</taxon>
        <taxon>Embryophyta</taxon>
        <taxon>Tracheophyta</taxon>
        <taxon>Spermatophyta</taxon>
        <taxon>Magnoliopsida</taxon>
        <taxon>eudicotyledons</taxon>
        <taxon>Gunneridae</taxon>
        <taxon>Pentapetalae</taxon>
        <taxon>rosids</taxon>
        <taxon>fabids</taxon>
        <taxon>Oxalidales</taxon>
        <taxon>Cephalotaceae</taxon>
        <taxon>Cephalotus</taxon>
    </lineage>
</organism>
<protein>
    <submittedName>
        <fullName evidence="2">Zf-RVT domain-containing protein</fullName>
    </submittedName>
</protein>
<dbReference type="InterPro" id="IPR026960">
    <property type="entry name" value="RVT-Znf"/>
</dbReference>
<evidence type="ECO:0000259" key="1">
    <source>
        <dbReference type="Pfam" id="PF13966"/>
    </source>
</evidence>
<dbReference type="STRING" id="3775.A0A1Q3CJZ9"/>
<sequence>MKATLVSMQTYWCSTFLLPRSIVKECERVLRKFLWGGHGRGKVKWAEVCKPLNEGGLGIKDMKMWNKALLLKQIWRVLMEQSIWAKWCHAYLLQRFNFWTLPTIGLLSWTWRHTLFLRPLSKEHIIYRCGNGELFSLWYNPWLHGESVHALYGHRVIYDSGLDSLARVKDMIWEGEWCWPQTSCGLIDLQQRVRNIPISSVPDSIHWDKVGEVFSTARAWQGIRGRSNVVPWHDVVWHSKRIPKHAFSLWLALHGAHRTKDKLLAVGVVQDAACVFHCGQTETLEHLFFQCPYSAKGWSDVLSLCNVARPILPWMNGVLWMSTHAKGKEFHNMIRKLVFAATIYHLWIERNRRCFKNQEPHVWNLGGQFDHSLTQTLHPWHL</sequence>
<dbReference type="PANTHER" id="PTHR33116">
    <property type="entry name" value="REVERSE TRANSCRIPTASE ZINC-BINDING DOMAIN-CONTAINING PROTEIN-RELATED-RELATED"/>
    <property type="match status" value="1"/>
</dbReference>
<name>A0A1Q3CJZ9_CEPFO</name>
<reference evidence="3" key="1">
    <citation type="submission" date="2016-04" db="EMBL/GenBank/DDBJ databases">
        <title>Cephalotus genome sequencing.</title>
        <authorList>
            <person name="Fukushima K."/>
            <person name="Hasebe M."/>
            <person name="Fang X."/>
        </authorList>
    </citation>
    <scope>NUCLEOTIDE SEQUENCE [LARGE SCALE GENOMIC DNA]</scope>
    <source>
        <strain evidence="3">cv. St1</strain>
    </source>
</reference>
<proteinExistence type="predicted"/>
<dbReference type="Proteomes" id="UP000187406">
    <property type="component" value="Unassembled WGS sequence"/>
</dbReference>
<accession>A0A1Q3CJZ9</accession>
<dbReference type="PANTHER" id="PTHR33116:SF78">
    <property type="entry name" value="OS12G0587133 PROTEIN"/>
    <property type="match status" value="1"/>
</dbReference>
<feature type="domain" description="Reverse transcriptase zinc-binding" evidence="1">
    <location>
        <begin position="214"/>
        <end position="298"/>
    </location>
</feature>
<gene>
    <name evidence="2" type="ORF">CFOL_v3_23862</name>
</gene>
<dbReference type="EMBL" id="BDDD01002169">
    <property type="protein sequence ID" value="GAV80401.1"/>
    <property type="molecule type" value="Genomic_DNA"/>
</dbReference>
<dbReference type="Pfam" id="PF13966">
    <property type="entry name" value="zf-RVT"/>
    <property type="match status" value="1"/>
</dbReference>
<evidence type="ECO:0000313" key="3">
    <source>
        <dbReference type="Proteomes" id="UP000187406"/>
    </source>
</evidence>